<dbReference type="CDD" id="cd00060">
    <property type="entry name" value="FHA"/>
    <property type="match status" value="1"/>
</dbReference>
<dbReference type="InterPro" id="IPR027417">
    <property type="entry name" value="P-loop_NTPase"/>
</dbReference>
<dbReference type="Pfam" id="PF25601">
    <property type="entry name" value="AAA_lid_14"/>
    <property type="match status" value="1"/>
</dbReference>
<dbReference type="PANTHER" id="PTHR32071:SF117">
    <property type="entry name" value="PTS-DEPENDENT DIHYDROXYACETONE KINASE OPERON REGULATORY PROTEIN-RELATED"/>
    <property type="match status" value="1"/>
</dbReference>
<dbReference type="RefSeq" id="WP_053233667.1">
    <property type="nucleotide sequence ID" value="NZ_CP011125.1"/>
</dbReference>
<dbReference type="Gene3D" id="3.40.50.300">
    <property type="entry name" value="P-loop containing nucleotide triphosphate hydrolases"/>
    <property type="match status" value="1"/>
</dbReference>
<accession>A0A0F6YI19</accession>
<evidence type="ECO:0000256" key="1">
    <source>
        <dbReference type="ARBA" id="ARBA00022741"/>
    </source>
</evidence>
<dbReference type="Gene3D" id="1.10.8.60">
    <property type="match status" value="1"/>
</dbReference>
<dbReference type="FunFam" id="3.40.50.300:FF:000006">
    <property type="entry name" value="DNA-binding transcriptional regulator NtrC"/>
    <property type="match status" value="1"/>
</dbReference>
<dbReference type="SUPFAM" id="SSF49879">
    <property type="entry name" value="SMAD/FHA domain"/>
    <property type="match status" value="1"/>
</dbReference>
<keyword evidence="3" id="KW-0238">DNA-binding</keyword>
<dbReference type="Pfam" id="PF00158">
    <property type="entry name" value="Sigma54_activat"/>
    <property type="match status" value="1"/>
</dbReference>
<keyword evidence="2" id="KW-0067">ATP-binding</keyword>
<evidence type="ECO:0000259" key="5">
    <source>
        <dbReference type="PROSITE" id="PS50006"/>
    </source>
</evidence>
<protein>
    <submittedName>
        <fullName evidence="7">Type IV fimbriae expression regulatory protein PilR</fullName>
    </submittedName>
</protein>
<dbReference type="Gene3D" id="2.60.200.20">
    <property type="match status" value="1"/>
</dbReference>
<dbReference type="STRING" id="927083.DB32_003650"/>
<evidence type="ECO:0000256" key="4">
    <source>
        <dbReference type="SAM" id="MobiDB-lite"/>
    </source>
</evidence>
<dbReference type="SMART" id="SM00240">
    <property type="entry name" value="FHA"/>
    <property type="match status" value="1"/>
</dbReference>
<keyword evidence="8" id="KW-1185">Reference proteome</keyword>
<dbReference type="InterPro" id="IPR002078">
    <property type="entry name" value="Sigma_54_int"/>
</dbReference>
<dbReference type="EMBL" id="CP011125">
    <property type="protein sequence ID" value="AKF06501.1"/>
    <property type="molecule type" value="Genomic_DNA"/>
</dbReference>
<gene>
    <name evidence="7" type="ORF">DB32_003650</name>
</gene>
<dbReference type="SUPFAM" id="SSF52540">
    <property type="entry name" value="P-loop containing nucleoside triphosphate hydrolases"/>
    <property type="match status" value="1"/>
</dbReference>
<keyword evidence="1" id="KW-0547">Nucleotide-binding</keyword>
<evidence type="ECO:0000259" key="6">
    <source>
        <dbReference type="PROSITE" id="PS50045"/>
    </source>
</evidence>
<dbReference type="InterPro" id="IPR000253">
    <property type="entry name" value="FHA_dom"/>
</dbReference>
<dbReference type="OrthoDB" id="9814761at2"/>
<feature type="domain" description="FHA" evidence="5">
    <location>
        <begin position="54"/>
        <end position="103"/>
    </location>
</feature>
<dbReference type="InterPro" id="IPR058031">
    <property type="entry name" value="AAA_lid_NorR"/>
</dbReference>
<dbReference type="GO" id="GO:0005524">
    <property type="term" value="F:ATP binding"/>
    <property type="evidence" value="ECO:0007669"/>
    <property type="project" value="UniProtKB-KW"/>
</dbReference>
<dbReference type="PROSITE" id="PS50045">
    <property type="entry name" value="SIGMA54_INTERACT_4"/>
    <property type="match status" value="1"/>
</dbReference>
<feature type="domain" description="Sigma-54 factor interaction" evidence="6">
    <location>
        <begin position="164"/>
        <end position="378"/>
    </location>
</feature>
<dbReference type="InterPro" id="IPR008984">
    <property type="entry name" value="SMAD_FHA_dom_sf"/>
</dbReference>
<dbReference type="CDD" id="cd00009">
    <property type="entry name" value="AAA"/>
    <property type="match status" value="1"/>
</dbReference>
<dbReference type="GO" id="GO:0003677">
    <property type="term" value="F:DNA binding"/>
    <property type="evidence" value="ECO:0007669"/>
    <property type="project" value="UniProtKB-KW"/>
</dbReference>
<feature type="compositionally biased region" description="Polar residues" evidence="4">
    <location>
        <begin position="1"/>
        <end position="17"/>
    </location>
</feature>
<reference evidence="7 8" key="1">
    <citation type="submission" date="2015-03" db="EMBL/GenBank/DDBJ databases">
        <title>Genome assembly of Sandaracinus amylolyticus DSM 53668.</title>
        <authorList>
            <person name="Sharma G."/>
            <person name="Subramanian S."/>
        </authorList>
    </citation>
    <scope>NUCLEOTIDE SEQUENCE [LARGE SCALE GENOMIC DNA]</scope>
    <source>
        <strain evidence="7 8">DSM 53668</strain>
    </source>
</reference>
<feature type="region of interest" description="Disordered" evidence="4">
    <location>
        <begin position="399"/>
        <end position="422"/>
    </location>
</feature>
<evidence type="ECO:0000313" key="7">
    <source>
        <dbReference type="EMBL" id="AKF06501.1"/>
    </source>
</evidence>
<dbReference type="KEGG" id="samy:DB32_003650"/>
<name>A0A0F6YI19_9BACT</name>
<dbReference type="Gene3D" id="1.10.10.60">
    <property type="entry name" value="Homeodomain-like"/>
    <property type="match status" value="1"/>
</dbReference>
<dbReference type="Proteomes" id="UP000034883">
    <property type="component" value="Chromosome"/>
</dbReference>
<organism evidence="7 8">
    <name type="scientific">Sandaracinus amylolyticus</name>
    <dbReference type="NCBI Taxonomy" id="927083"/>
    <lineage>
        <taxon>Bacteria</taxon>
        <taxon>Pseudomonadati</taxon>
        <taxon>Myxococcota</taxon>
        <taxon>Polyangia</taxon>
        <taxon>Polyangiales</taxon>
        <taxon>Sandaracinaceae</taxon>
        <taxon>Sandaracinus</taxon>
    </lineage>
</organism>
<dbReference type="SMART" id="SM00382">
    <property type="entry name" value="AAA"/>
    <property type="match status" value="1"/>
</dbReference>
<dbReference type="InterPro" id="IPR003593">
    <property type="entry name" value="AAA+_ATPase"/>
</dbReference>
<feature type="region of interest" description="Disordered" evidence="4">
    <location>
        <begin position="1"/>
        <end position="23"/>
    </location>
</feature>
<evidence type="ECO:0000256" key="3">
    <source>
        <dbReference type="ARBA" id="ARBA00023125"/>
    </source>
</evidence>
<proteinExistence type="predicted"/>
<evidence type="ECO:0000313" key="8">
    <source>
        <dbReference type="Proteomes" id="UP000034883"/>
    </source>
</evidence>
<dbReference type="AlphaFoldDB" id="A0A0F6YI19"/>
<dbReference type="GO" id="GO:0006355">
    <property type="term" value="P:regulation of DNA-templated transcription"/>
    <property type="evidence" value="ECO:0007669"/>
    <property type="project" value="InterPro"/>
</dbReference>
<dbReference type="PANTHER" id="PTHR32071">
    <property type="entry name" value="TRANSCRIPTIONAL REGULATORY PROTEIN"/>
    <property type="match status" value="1"/>
</dbReference>
<evidence type="ECO:0000256" key="2">
    <source>
        <dbReference type="ARBA" id="ARBA00022840"/>
    </source>
</evidence>
<feature type="compositionally biased region" description="Polar residues" evidence="4">
    <location>
        <begin position="411"/>
        <end position="420"/>
    </location>
</feature>
<dbReference type="Pfam" id="PF00498">
    <property type="entry name" value="FHA"/>
    <property type="match status" value="1"/>
</dbReference>
<sequence length="484" mass="53106">MAKNVPHQSVPTGSVETFPTFGDDATDPTPGLVLVYSRLHRQLPSAVAFVDPLTTIGREADNDLSIPEPAVSRYHAVVERREDGCWLIDKGSTNGTIVNGARTHGARLASQDLVRVGDAVFRFADRGVLSYSAYRLDGSVIAAMRPVRHAIRSQLVGGCQIDLLLERVEKVAKTGLACVIHGESGTGKELLARTIHDASERRGPFQAINCAALPANLIESELFGYRKGAFTGATQDKHGLVRAAHLGTLFLDEIGDMPLEAQAKLLRVLQEREVLPIGATQPERVDVRVVCATHRTLEAEVAAGRFRGDLLARLREFSVRIPPLRERREDLHPLVLHFLKRAGRPEATVTLPFMLGLAQYAWPYNVRELESAVKLAVALSDGHDIDVRHLPETVQHALRQPPAASRPVAQPSLSSPTTQPDRARFAAAAAPSSRLGTPTEAELREILARHRGNIAAVGRELGKERMQVHRWLKRYAIDINDYRG</sequence>
<dbReference type="PROSITE" id="PS50006">
    <property type="entry name" value="FHA_DOMAIN"/>
    <property type="match status" value="1"/>
</dbReference>